<protein>
    <submittedName>
        <fullName evidence="2">Uncharacterized protein</fullName>
    </submittedName>
</protein>
<dbReference type="AlphaFoldDB" id="A0A314XTL8"/>
<accession>A0A314XTL8</accession>
<dbReference type="Proteomes" id="UP000250321">
    <property type="component" value="Unassembled WGS sequence"/>
</dbReference>
<name>A0A314XTL8_PRUYE</name>
<comment type="caution">
    <text evidence="2">The sequence shown here is derived from an EMBL/GenBank/DDBJ whole genome shotgun (WGS) entry which is preliminary data.</text>
</comment>
<evidence type="ECO:0000256" key="1">
    <source>
        <dbReference type="SAM" id="MobiDB-lite"/>
    </source>
</evidence>
<feature type="compositionally biased region" description="Acidic residues" evidence="1">
    <location>
        <begin position="114"/>
        <end position="124"/>
    </location>
</feature>
<reference evidence="2 3" key="1">
    <citation type="submission" date="2018-02" db="EMBL/GenBank/DDBJ databases">
        <title>Draft genome of wild Prunus yedoensis var. nudiflora.</title>
        <authorList>
            <person name="Baek S."/>
            <person name="Kim J.-H."/>
            <person name="Choi K."/>
            <person name="Kim G.-B."/>
            <person name="Cho A."/>
            <person name="Jang H."/>
            <person name="Shin C.-H."/>
            <person name="Yu H.-J."/>
            <person name="Mun J.-H."/>
        </authorList>
    </citation>
    <scope>NUCLEOTIDE SEQUENCE [LARGE SCALE GENOMIC DNA]</scope>
    <source>
        <strain evidence="3">cv. Jeju island</strain>
        <tissue evidence="2">Leaf</tissue>
    </source>
</reference>
<evidence type="ECO:0000313" key="2">
    <source>
        <dbReference type="EMBL" id="PQP96019.1"/>
    </source>
</evidence>
<gene>
    <name evidence="2" type="ORF">Pyn_16850</name>
</gene>
<organism evidence="2 3">
    <name type="scientific">Prunus yedoensis var. nudiflora</name>
    <dbReference type="NCBI Taxonomy" id="2094558"/>
    <lineage>
        <taxon>Eukaryota</taxon>
        <taxon>Viridiplantae</taxon>
        <taxon>Streptophyta</taxon>
        <taxon>Embryophyta</taxon>
        <taxon>Tracheophyta</taxon>
        <taxon>Spermatophyta</taxon>
        <taxon>Magnoliopsida</taxon>
        <taxon>eudicotyledons</taxon>
        <taxon>Gunneridae</taxon>
        <taxon>Pentapetalae</taxon>
        <taxon>rosids</taxon>
        <taxon>fabids</taxon>
        <taxon>Rosales</taxon>
        <taxon>Rosaceae</taxon>
        <taxon>Amygdaloideae</taxon>
        <taxon>Amygdaleae</taxon>
        <taxon>Prunus</taxon>
    </lineage>
</organism>
<evidence type="ECO:0000313" key="3">
    <source>
        <dbReference type="Proteomes" id="UP000250321"/>
    </source>
</evidence>
<feature type="region of interest" description="Disordered" evidence="1">
    <location>
        <begin position="100"/>
        <end position="124"/>
    </location>
</feature>
<keyword evidence="3" id="KW-1185">Reference proteome</keyword>
<sequence length="415" mass="45772">MWEVVGLSAVILEYLYTGLNLESSFRPLKISLVEVAKASRKMSRLIPAMEIVGYAPSCQCSDTFFVWWSNVSSRNFWQPTPNAFRDLFRGCDFAVERAQAPGPETASQVGMTQWDDEGDDGEDESPLIISKERAQAPGPETASQVGMTQWDAKVAEQVATEEEKLVQTQIEVEQETEAVVEPPSSPVETAQAKRVKIFIQKHKTPEVPHPQPVTSKNNERRRKRVQDVDPIGASPTPAVSGASLLAYPKIHELAEKPGSSLHVVLQTVISNCIWFQLTEIEIKKREAIGETVMEATALNSRQASKTSTPPPVAKKTVSMEKYAETTTAVKSPMTQHTLKVTAPQPTTKVSKTQTVLSTHKTTEVTLSVDKGKRVTEGPKRVIPDLASFTQTPVHIQHEVITKSIGLIRENIGQKV</sequence>
<dbReference type="EMBL" id="PJQY01002152">
    <property type="protein sequence ID" value="PQP96019.1"/>
    <property type="molecule type" value="Genomic_DNA"/>
</dbReference>
<proteinExistence type="predicted"/>